<dbReference type="Gene3D" id="2.170.270.10">
    <property type="entry name" value="SET domain"/>
    <property type="match status" value="1"/>
</dbReference>
<dbReference type="GO" id="GO:0005694">
    <property type="term" value="C:chromosome"/>
    <property type="evidence" value="ECO:0007669"/>
    <property type="project" value="UniProtKB-SubCell"/>
</dbReference>
<evidence type="ECO:0000256" key="2">
    <source>
        <dbReference type="ARBA" id="ARBA00004286"/>
    </source>
</evidence>
<evidence type="ECO:0000313" key="12">
    <source>
        <dbReference type="Proteomes" id="UP000429607"/>
    </source>
</evidence>
<keyword evidence="3" id="KW-0158">Chromosome</keyword>
<dbReference type="Proteomes" id="UP000429607">
    <property type="component" value="Unassembled WGS sequence"/>
</dbReference>
<evidence type="ECO:0000313" key="11">
    <source>
        <dbReference type="EMBL" id="KAE9336901.1"/>
    </source>
</evidence>
<evidence type="ECO:0000256" key="1">
    <source>
        <dbReference type="ARBA" id="ARBA00004123"/>
    </source>
</evidence>
<dbReference type="InterPro" id="IPR046341">
    <property type="entry name" value="SET_dom_sf"/>
</dbReference>
<dbReference type="SUPFAM" id="SSF82199">
    <property type="entry name" value="SET domain"/>
    <property type="match status" value="1"/>
</dbReference>
<evidence type="ECO:0000256" key="6">
    <source>
        <dbReference type="ARBA" id="ARBA00022691"/>
    </source>
</evidence>
<feature type="region of interest" description="Disordered" evidence="8">
    <location>
        <begin position="162"/>
        <end position="184"/>
    </location>
</feature>
<dbReference type="SMART" id="SM00317">
    <property type="entry name" value="SET"/>
    <property type="match status" value="1"/>
</dbReference>
<name>A0A6A4FD23_9STRA</name>
<evidence type="ECO:0000313" key="13">
    <source>
        <dbReference type="Proteomes" id="UP000434957"/>
    </source>
</evidence>
<gene>
    <name evidence="10" type="ORF">PR001_g6065</name>
    <name evidence="11" type="ORF">PR003_g12279</name>
</gene>
<feature type="domain" description="SET" evidence="9">
    <location>
        <begin position="429"/>
        <end position="551"/>
    </location>
</feature>
<protein>
    <recommendedName>
        <fullName evidence="9">SET domain-containing protein</fullName>
    </recommendedName>
</protein>
<keyword evidence="6" id="KW-0949">S-adenosyl-L-methionine</keyword>
<sequence>MSDTCSTPRQPLPYKHARPPLPVETLYAGDTIAYYSRAFVCVDERGYRVAVIVRIDRTEEEFPVQLDTGEPLPLTNKMKRLQDKFGNTLESEKAKWRSLRSFRLVDGCFNAPTRSSTLAAEIRAAVADSFTAVLGRSHQENQDRRPQRATLVAQQEKVVEDAISSDSSSCVPNTDATLTEPDGDVELDVGWPSQRVVNEPSCSPVIDLTCSPSKVSAKRDGSAGSASEGPRSGEVGEGLPDEHGVDIGTDDDADSMDVVTALAEYEGVPTPHQHRAICHRTKTSRNPWHVTKSRRSQYKAKRRPIKSAGKIYHAYTAKAKKLQRLMNTPKMKKLLAELKERRPIYQAVQPSAPVLPDTATVEWPSDVDYISECINNEGIRFKDAGNLGICRCVGDCFRNECHNAIGEVYCTPANCKLDGNCSNFPREAQSLRLFQTRHAGLGVYTTQRLEAGDIVGEYCGVLHGYEGQRKGQPSVKKKENSGYTMLLNHRASDGKFVYIEPAKQGSYMRFLNHSCSPNAEFAEMQYRTHVRVVVVMLEPADAGAEVTVSYGKSVWFPCYCDKCFRRQLRQQKRE</sequence>
<evidence type="ECO:0000256" key="4">
    <source>
        <dbReference type="ARBA" id="ARBA00022603"/>
    </source>
</evidence>
<accession>A0A6A4FD23</accession>
<evidence type="ECO:0000256" key="8">
    <source>
        <dbReference type="SAM" id="MobiDB-lite"/>
    </source>
</evidence>
<evidence type="ECO:0000256" key="3">
    <source>
        <dbReference type="ARBA" id="ARBA00022454"/>
    </source>
</evidence>
<dbReference type="GO" id="GO:0032259">
    <property type="term" value="P:methylation"/>
    <property type="evidence" value="ECO:0007669"/>
    <property type="project" value="UniProtKB-KW"/>
</dbReference>
<keyword evidence="7" id="KW-0539">Nucleus</keyword>
<dbReference type="EMBL" id="QXFV01000280">
    <property type="protein sequence ID" value="KAE9042738.1"/>
    <property type="molecule type" value="Genomic_DNA"/>
</dbReference>
<evidence type="ECO:0000313" key="10">
    <source>
        <dbReference type="EMBL" id="KAE9042738.1"/>
    </source>
</evidence>
<dbReference type="EMBL" id="QXFT01000735">
    <property type="protein sequence ID" value="KAE9336901.1"/>
    <property type="molecule type" value="Genomic_DNA"/>
</dbReference>
<dbReference type="AlphaFoldDB" id="A0A6A4FD23"/>
<dbReference type="GO" id="GO:0005634">
    <property type="term" value="C:nucleus"/>
    <property type="evidence" value="ECO:0007669"/>
    <property type="project" value="UniProtKB-SubCell"/>
</dbReference>
<comment type="subcellular location">
    <subcellularLocation>
        <location evidence="2">Chromosome</location>
    </subcellularLocation>
    <subcellularLocation>
        <location evidence="1">Nucleus</location>
    </subcellularLocation>
</comment>
<dbReference type="PANTHER" id="PTHR22884">
    <property type="entry name" value="SET DOMAIN PROTEINS"/>
    <property type="match status" value="1"/>
</dbReference>
<dbReference type="InterPro" id="IPR050777">
    <property type="entry name" value="SET2_Histone-Lys_MeTrsfase"/>
</dbReference>
<proteinExistence type="predicted"/>
<dbReference type="PROSITE" id="PS50280">
    <property type="entry name" value="SET"/>
    <property type="match status" value="1"/>
</dbReference>
<feature type="compositionally biased region" description="Polar residues" evidence="8">
    <location>
        <begin position="164"/>
        <end position="177"/>
    </location>
</feature>
<keyword evidence="13" id="KW-1185">Reference proteome</keyword>
<reference evidence="11 13" key="1">
    <citation type="submission" date="2018-08" db="EMBL/GenBank/DDBJ databases">
        <title>Genomic investigation of the strawberry pathogen Phytophthora fragariae indicates pathogenicity is determined by transcriptional variation in three key races.</title>
        <authorList>
            <person name="Adams T.M."/>
            <person name="Armitage A.D."/>
            <person name="Sobczyk M.K."/>
            <person name="Bates H.J."/>
            <person name="Dunwell J.M."/>
            <person name="Nellist C.F."/>
            <person name="Harrison R.J."/>
        </authorList>
    </citation>
    <scope>NUCLEOTIDE SEQUENCE [LARGE SCALE GENOMIC DNA]</scope>
    <source>
        <strain evidence="10 12">SCRP249</strain>
        <strain evidence="11 13">SCRP333</strain>
    </source>
</reference>
<feature type="region of interest" description="Disordered" evidence="8">
    <location>
        <begin position="213"/>
        <end position="252"/>
    </location>
</feature>
<evidence type="ECO:0000259" key="9">
    <source>
        <dbReference type="PROSITE" id="PS50280"/>
    </source>
</evidence>
<dbReference type="GO" id="GO:0008168">
    <property type="term" value="F:methyltransferase activity"/>
    <property type="evidence" value="ECO:0007669"/>
    <property type="project" value="UniProtKB-KW"/>
</dbReference>
<comment type="caution">
    <text evidence="11">The sequence shown here is derived from an EMBL/GenBank/DDBJ whole genome shotgun (WGS) entry which is preliminary data.</text>
</comment>
<dbReference type="InterPro" id="IPR001214">
    <property type="entry name" value="SET_dom"/>
</dbReference>
<keyword evidence="4" id="KW-0489">Methyltransferase</keyword>
<keyword evidence="5" id="KW-0808">Transferase</keyword>
<evidence type="ECO:0000256" key="7">
    <source>
        <dbReference type="ARBA" id="ARBA00023242"/>
    </source>
</evidence>
<dbReference type="Pfam" id="PF00856">
    <property type="entry name" value="SET"/>
    <property type="match status" value="1"/>
</dbReference>
<organism evidence="11 13">
    <name type="scientific">Phytophthora rubi</name>
    <dbReference type="NCBI Taxonomy" id="129364"/>
    <lineage>
        <taxon>Eukaryota</taxon>
        <taxon>Sar</taxon>
        <taxon>Stramenopiles</taxon>
        <taxon>Oomycota</taxon>
        <taxon>Peronosporomycetes</taxon>
        <taxon>Peronosporales</taxon>
        <taxon>Peronosporaceae</taxon>
        <taxon>Phytophthora</taxon>
    </lineage>
</organism>
<dbReference type="Proteomes" id="UP000434957">
    <property type="component" value="Unassembled WGS sequence"/>
</dbReference>
<evidence type="ECO:0000256" key="5">
    <source>
        <dbReference type="ARBA" id="ARBA00022679"/>
    </source>
</evidence>